<organism evidence="4">
    <name type="scientific">Hemiselmis tepida</name>
    <dbReference type="NCBI Taxonomy" id="464990"/>
    <lineage>
        <taxon>Eukaryota</taxon>
        <taxon>Cryptophyceae</taxon>
        <taxon>Cryptomonadales</taxon>
        <taxon>Hemiselmidaceae</taxon>
        <taxon>Hemiselmis</taxon>
    </lineage>
</organism>
<reference evidence="4" key="1">
    <citation type="submission" date="2021-01" db="EMBL/GenBank/DDBJ databases">
        <authorList>
            <person name="Corre E."/>
            <person name="Pelletier E."/>
            <person name="Niang G."/>
            <person name="Scheremetjew M."/>
            <person name="Finn R."/>
            <person name="Kale V."/>
            <person name="Holt S."/>
            <person name="Cochrane G."/>
            <person name="Meng A."/>
            <person name="Brown T."/>
            <person name="Cohen L."/>
        </authorList>
    </citation>
    <scope>NUCLEOTIDE SEQUENCE</scope>
    <source>
        <strain evidence="4">CCMP443</strain>
    </source>
</reference>
<keyword evidence="2" id="KW-1133">Transmembrane helix</keyword>
<feature type="compositionally biased region" description="Basic and acidic residues" evidence="1">
    <location>
        <begin position="136"/>
        <end position="152"/>
    </location>
</feature>
<feature type="region of interest" description="Disordered" evidence="1">
    <location>
        <begin position="132"/>
        <end position="199"/>
    </location>
</feature>
<feature type="compositionally biased region" description="Basic and acidic residues" evidence="1">
    <location>
        <begin position="176"/>
        <end position="193"/>
    </location>
</feature>
<evidence type="ECO:0000256" key="3">
    <source>
        <dbReference type="SAM" id="SignalP"/>
    </source>
</evidence>
<evidence type="ECO:0000256" key="1">
    <source>
        <dbReference type="SAM" id="MobiDB-lite"/>
    </source>
</evidence>
<gene>
    <name evidence="4" type="ORF">HTEP1355_LOCUS7954</name>
</gene>
<dbReference type="AlphaFoldDB" id="A0A7S0VRF8"/>
<keyword evidence="2" id="KW-0812">Transmembrane</keyword>
<dbReference type="EMBL" id="HBFN01013870">
    <property type="protein sequence ID" value="CAD8794321.1"/>
    <property type="molecule type" value="Transcribed_RNA"/>
</dbReference>
<accession>A0A7S0VRF8</accession>
<proteinExistence type="predicted"/>
<name>A0A7S0VRF8_9CRYP</name>
<feature type="signal peptide" evidence="3">
    <location>
        <begin position="1"/>
        <end position="30"/>
    </location>
</feature>
<keyword evidence="2" id="KW-0472">Membrane</keyword>
<feature type="chain" id="PRO_5031563992" evidence="3">
    <location>
        <begin position="31"/>
        <end position="270"/>
    </location>
</feature>
<feature type="compositionally biased region" description="Acidic residues" evidence="1">
    <location>
        <begin position="153"/>
        <end position="163"/>
    </location>
</feature>
<protein>
    <submittedName>
        <fullName evidence="4">Uncharacterized protein</fullName>
    </submittedName>
</protein>
<evidence type="ECO:0000313" key="4">
    <source>
        <dbReference type="EMBL" id="CAD8794321.1"/>
    </source>
</evidence>
<keyword evidence="3" id="KW-0732">Signal</keyword>
<evidence type="ECO:0000256" key="2">
    <source>
        <dbReference type="SAM" id="Phobius"/>
    </source>
</evidence>
<feature type="transmembrane region" description="Helical" evidence="2">
    <location>
        <begin position="209"/>
        <end position="232"/>
    </location>
</feature>
<sequence>MAERGSRPPPTGVLLLRLATLWILLGCCSGGAPSRNLLHEGRGVNMCSKNEDRPRIRNDCKSDPACVHESQCGCIPKGCTCGDEKCIYTHEEGKNYDSDAVDLDGGSSKTKSKRAHTHIIGDKQAFKIKHTHRGGKVHEHEGGGRKHHHTDDGEVVYDDEDGEEFGHHHHHKKDGKAKSRKAEQRSGEKKTLTEGKASGTSVLSKVPKWAWIGVGAVTAVCICGSVAVRGWCRMRGKSMLSKDMFNDSKEMQAFDWDSKVAAAGWASDDL</sequence>